<dbReference type="PANTHER" id="PTHR41791">
    <property type="entry name" value="SSL7039 PROTEIN"/>
    <property type="match status" value="1"/>
</dbReference>
<evidence type="ECO:0000313" key="2">
    <source>
        <dbReference type="EMBL" id="RNJ50575.1"/>
    </source>
</evidence>
<proteinExistence type="predicted"/>
<comment type="caution">
    <text evidence="2">The sequence shown here is derived from an EMBL/GenBank/DDBJ whole genome shotgun (WGS) entry which is preliminary data.</text>
</comment>
<dbReference type="Pfam" id="PF05973">
    <property type="entry name" value="Gp49"/>
    <property type="match status" value="1"/>
</dbReference>
<dbReference type="PANTHER" id="PTHR41791:SF1">
    <property type="entry name" value="SSL7039 PROTEIN"/>
    <property type="match status" value="1"/>
</dbReference>
<feature type="compositionally biased region" description="Basic and acidic residues" evidence="1">
    <location>
        <begin position="92"/>
        <end position="101"/>
    </location>
</feature>
<gene>
    <name evidence="2" type="ORF">D1O30_14280</name>
</gene>
<protein>
    <submittedName>
        <fullName evidence="2">Type II toxin-antitoxin system RelE/ParE family toxin</fullName>
    </submittedName>
</protein>
<name>A0A3M9XRW6_9HYPH</name>
<organism evidence="2 3">
    <name type="scientific">Methylocystis hirsuta</name>
    <dbReference type="NCBI Taxonomy" id="369798"/>
    <lineage>
        <taxon>Bacteria</taxon>
        <taxon>Pseudomonadati</taxon>
        <taxon>Pseudomonadota</taxon>
        <taxon>Alphaproteobacteria</taxon>
        <taxon>Hyphomicrobiales</taxon>
        <taxon>Methylocystaceae</taxon>
        <taxon>Methylocystis</taxon>
    </lineage>
</organism>
<feature type="region of interest" description="Disordered" evidence="1">
    <location>
        <begin position="80"/>
        <end position="101"/>
    </location>
</feature>
<dbReference type="EMBL" id="QWDD01000001">
    <property type="protein sequence ID" value="RNJ50575.1"/>
    <property type="molecule type" value="Genomic_DNA"/>
</dbReference>
<dbReference type="OrthoDB" id="5296237at2"/>
<dbReference type="InterPro" id="IPR014056">
    <property type="entry name" value="TypeIITA-like_toxin_pred"/>
</dbReference>
<evidence type="ECO:0000313" key="3">
    <source>
        <dbReference type="Proteomes" id="UP000268623"/>
    </source>
</evidence>
<dbReference type="Proteomes" id="UP000268623">
    <property type="component" value="Unassembled WGS sequence"/>
</dbReference>
<accession>A0A3M9XRW6</accession>
<dbReference type="PIRSF" id="PIRSF028744">
    <property type="entry name" value="Addict_mod_HI1419"/>
    <property type="match status" value="1"/>
</dbReference>
<keyword evidence="3" id="KW-1185">Reference proteome</keyword>
<evidence type="ECO:0000256" key="1">
    <source>
        <dbReference type="SAM" id="MobiDB-lite"/>
    </source>
</evidence>
<dbReference type="AlphaFoldDB" id="A0A3M9XRW6"/>
<dbReference type="NCBIfam" id="TIGR02683">
    <property type="entry name" value="upstrm_HI1419"/>
    <property type="match status" value="1"/>
</dbReference>
<reference evidence="2 3" key="1">
    <citation type="submission" date="2018-08" db="EMBL/GenBank/DDBJ databases">
        <title>Genome sequence of Methylocystis hirsuta CSC1, a methanotroph able to accumulate PHAs.</title>
        <authorList>
            <person name="Bordel S."/>
            <person name="Rodriguez E."/>
            <person name="Gancedo J."/>
            <person name="Munoz R."/>
        </authorList>
    </citation>
    <scope>NUCLEOTIDE SEQUENCE [LARGE SCALE GENOMIC DNA]</scope>
    <source>
        <strain evidence="2 3">CSC1</strain>
    </source>
</reference>
<sequence>MLTLVRSDTFSAWLAALTDKKGKARILARLTSVEHGNFGDCEPVGEGVSEMRIHFGPGYRVYFVKNGSTVYVLLNGGNKGSQKRNIAQAKRMARELKESDK</sequence>
<dbReference type="RefSeq" id="WP_123176494.1">
    <property type="nucleotide sequence ID" value="NZ_QWDD01000001.1"/>
</dbReference>
<dbReference type="InterPro" id="IPR009241">
    <property type="entry name" value="HigB-like"/>
</dbReference>